<dbReference type="EMBL" id="BLYI01000070">
    <property type="protein sequence ID" value="GFO86682.1"/>
    <property type="molecule type" value="Genomic_DNA"/>
</dbReference>
<dbReference type="AlphaFoldDB" id="A0A916Q999"/>
<accession>A0A916Q999</accession>
<reference evidence="2" key="1">
    <citation type="submission" date="2020-06" db="EMBL/GenBank/DDBJ databases">
        <title>Characterization of fructooligosaccharide metabolism and fructooligosaccharide-degrading enzymes in human commensal butyrate producers.</title>
        <authorList>
            <person name="Tanno H."/>
            <person name="Fujii T."/>
            <person name="Hirano K."/>
            <person name="Maeno S."/>
            <person name="Tonozuka T."/>
            <person name="Sakamoto M."/>
            <person name="Ohkuma M."/>
            <person name="Tochio T."/>
            <person name="Endo A."/>
        </authorList>
    </citation>
    <scope>NUCLEOTIDE SEQUENCE</scope>
    <source>
        <strain evidence="2">JCM 17466</strain>
    </source>
</reference>
<dbReference type="RefSeq" id="WP_201312324.1">
    <property type="nucleotide sequence ID" value="NZ_BLYI01000070.1"/>
</dbReference>
<organism evidence="2 3">
    <name type="scientific">Anaerostipes butyraticus</name>
    <dbReference type="NCBI Taxonomy" id="645466"/>
    <lineage>
        <taxon>Bacteria</taxon>
        <taxon>Bacillati</taxon>
        <taxon>Bacillota</taxon>
        <taxon>Clostridia</taxon>
        <taxon>Lachnospirales</taxon>
        <taxon>Lachnospiraceae</taxon>
        <taxon>Anaerostipes</taxon>
    </lineage>
</organism>
<dbReference type="SUPFAM" id="SSF117856">
    <property type="entry name" value="AF0104/ALDC/Ptd012-like"/>
    <property type="match status" value="1"/>
</dbReference>
<dbReference type="Gene3D" id="3.30.1330.80">
    <property type="entry name" value="Hypothetical protein, similar to alpha- acetolactate decarboxylase, domain 2"/>
    <property type="match status" value="1"/>
</dbReference>
<keyword evidence="3" id="KW-1185">Reference proteome</keyword>
<gene>
    <name evidence="2" type="ORF">ANBU17_30290</name>
</gene>
<dbReference type="Proteomes" id="UP000613208">
    <property type="component" value="Unassembled WGS sequence"/>
</dbReference>
<dbReference type="CDD" id="cd11378">
    <property type="entry name" value="DUF296"/>
    <property type="match status" value="1"/>
</dbReference>
<evidence type="ECO:0000313" key="3">
    <source>
        <dbReference type="Proteomes" id="UP000613208"/>
    </source>
</evidence>
<dbReference type="Pfam" id="PF03479">
    <property type="entry name" value="PCC"/>
    <property type="match status" value="1"/>
</dbReference>
<dbReference type="PROSITE" id="PS51742">
    <property type="entry name" value="PPC"/>
    <property type="match status" value="1"/>
</dbReference>
<dbReference type="PIRSF" id="PIRSF016702">
    <property type="entry name" value="DNA_bp_PD1"/>
    <property type="match status" value="1"/>
</dbReference>
<sequence>MDYRKFENQYVIRLDRGEEIAESLKFVAEKEKIKLAYLTGIGAAGKVTAGVFDTKEKVFKGHTWEGDLEIVSIGGNINTMNGETYAHFHISAADEQGNVFGGHLQEAVISGTGELVLTEINGTVDRKFDEETGLNLFEF</sequence>
<proteinExistence type="predicted"/>
<dbReference type="PANTHER" id="PTHR34988">
    <property type="entry name" value="PROTEIN, PUTATIVE-RELATED"/>
    <property type="match status" value="1"/>
</dbReference>
<dbReference type="InterPro" id="IPR005175">
    <property type="entry name" value="PPC_dom"/>
</dbReference>
<dbReference type="PANTHER" id="PTHR34988:SF1">
    <property type="entry name" value="DNA-BINDING PROTEIN"/>
    <property type="match status" value="1"/>
</dbReference>
<feature type="domain" description="PPC" evidence="1">
    <location>
        <begin position="4"/>
        <end position="139"/>
    </location>
</feature>
<evidence type="ECO:0000259" key="1">
    <source>
        <dbReference type="PROSITE" id="PS51742"/>
    </source>
</evidence>
<dbReference type="InterPro" id="IPR025707">
    <property type="entry name" value="DNA_bp_PD1"/>
</dbReference>
<evidence type="ECO:0000313" key="2">
    <source>
        <dbReference type="EMBL" id="GFO86682.1"/>
    </source>
</evidence>
<comment type="caution">
    <text evidence="2">The sequence shown here is derived from an EMBL/GenBank/DDBJ whole genome shotgun (WGS) entry which is preliminary data.</text>
</comment>
<name>A0A916Q999_9FIRM</name>
<protein>
    <recommendedName>
        <fullName evidence="1">PPC domain-containing protein</fullName>
    </recommendedName>
</protein>